<comment type="caution">
    <text evidence="3">The sequence shown here is derived from an EMBL/GenBank/DDBJ whole genome shotgun (WGS) entry which is preliminary data.</text>
</comment>
<protein>
    <submittedName>
        <fullName evidence="3">Acyl-CoA thioesterase</fullName>
    </submittedName>
</protein>
<dbReference type="PANTHER" id="PTHR31793">
    <property type="entry name" value="4-HYDROXYBENZOYL-COA THIOESTERASE FAMILY MEMBER"/>
    <property type="match status" value="1"/>
</dbReference>
<name>A0ABS2DTQ9_9BURK</name>
<keyword evidence="4" id="KW-1185">Reference proteome</keyword>
<dbReference type="PROSITE" id="PS01328">
    <property type="entry name" value="4HBCOA_THIOESTERASE"/>
    <property type="match status" value="1"/>
</dbReference>
<dbReference type="InterPro" id="IPR029069">
    <property type="entry name" value="HotDog_dom_sf"/>
</dbReference>
<dbReference type="InterPro" id="IPR050563">
    <property type="entry name" value="4-hydroxybenzoyl-CoA_TE"/>
</dbReference>
<evidence type="ECO:0000313" key="4">
    <source>
        <dbReference type="Proteomes" id="UP000715095"/>
    </source>
</evidence>
<dbReference type="PANTHER" id="PTHR31793:SF27">
    <property type="entry name" value="NOVEL THIOESTERASE SUPERFAMILY DOMAIN AND SAPOSIN A-TYPE DOMAIN CONTAINING PROTEIN (0610012H03RIK)"/>
    <property type="match status" value="1"/>
</dbReference>
<accession>A0ABS2DTQ9</accession>
<comment type="similarity">
    <text evidence="1">Belongs to the 4-hydroxybenzoyl-CoA thioesterase family.</text>
</comment>
<evidence type="ECO:0000256" key="1">
    <source>
        <dbReference type="ARBA" id="ARBA00005953"/>
    </source>
</evidence>
<keyword evidence="2" id="KW-0378">Hydrolase</keyword>
<sequence>MKMKIYEQNIRIRFGHCDPAGIVYHPQYFIILNQLMEDFYRDVAGVGFIEVKKYGLGFPVAGVRCDFAAPSRVGDECTARVWIEKLGETSIRFAFTIHAGDELRLQCTETCVCVTADENDRLVKAAMPAKLREALEPYLADATVKPLQLRA</sequence>
<organism evidence="3 4">
    <name type="scientific">Sutterella massiliensis</name>
    <dbReference type="NCBI Taxonomy" id="1816689"/>
    <lineage>
        <taxon>Bacteria</taxon>
        <taxon>Pseudomonadati</taxon>
        <taxon>Pseudomonadota</taxon>
        <taxon>Betaproteobacteria</taxon>
        <taxon>Burkholderiales</taxon>
        <taxon>Sutterellaceae</taxon>
        <taxon>Sutterella</taxon>
    </lineage>
</organism>
<dbReference type="Pfam" id="PF13279">
    <property type="entry name" value="4HBT_2"/>
    <property type="match status" value="1"/>
</dbReference>
<gene>
    <name evidence="3" type="ORF">H6A60_06380</name>
</gene>
<dbReference type="EMBL" id="JACJJC010000008">
    <property type="protein sequence ID" value="MBM6704110.1"/>
    <property type="molecule type" value="Genomic_DNA"/>
</dbReference>
<dbReference type="Proteomes" id="UP000715095">
    <property type="component" value="Unassembled WGS sequence"/>
</dbReference>
<proteinExistence type="inferred from homology"/>
<reference evidence="3 4" key="1">
    <citation type="journal article" date="2021" name="Sci. Rep.">
        <title>The distribution of antibiotic resistance genes in chicken gut microbiota commensals.</title>
        <authorList>
            <person name="Juricova H."/>
            <person name="Matiasovicova J."/>
            <person name="Kubasova T."/>
            <person name="Cejkova D."/>
            <person name="Rychlik I."/>
        </authorList>
    </citation>
    <scope>NUCLEOTIDE SEQUENCE [LARGE SCALE GENOMIC DNA]</scope>
    <source>
        <strain evidence="3 4">An829</strain>
    </source>
</reference>
<evidence type="ECO:0000256" key="2">
    <source>
        <dbReference type="ARBA" id="ARBA00022801"/>
    </source>
</evidence>
<dbReference type="SUPFAM" id="SSF54637">
    <property type="entry name" value="Thioesterase/thiol ester dehydrase-isomerase"/>
    <property type="match status" value="1"/>
</dbReference>
<dbReference type="Gene3D" id="3.10.129.10">
    <property type="entry name" value="Hotdog Thioesterase"/>
    <property type="match status" value="1"/>
</dbReference>
<evidence type="ECO:0000313" key="3">
    <source>
        <dbReference type="EMBL" id="MBM6704110.1"/>
    </source>
</evidence>
<dbReference type="CDD" id="cd00586">
    <property type="entry name" value="4HBT"/>
    <property type="match status" value="1"/>
</dbReference>
<dbReference type="InterPro" id="IPR008272">
    <property type="entry name" value="HB-CoA_thioesterase_AS"/>
</dbReference>